<evidence type="ECO:0000256" key="1">
    <source>
        <dbReference type="SAM" id="MobiDB-lite"/>
    </source>
</evidence>
<dbReference type="Proteomes" id="UP001431783">
    <property type="component" value="Unassembled WGS sequence"/>
</dbReference>
<reference evidence="2 3" key="1">
    <citation type="submission" date="2023-03" db="EMBL/GenBank/DDBJ databases">
        <title>Genome insight into feeding habits of ladybird beetles.</title>
        <authorList>
            <person name="Li H.-S."/>
            <person name="Huang Y.-H."/>
            <person name="Pang H."/>
        </authorList>
    </citation>
    <scope>NUCLEOTIDE SEQUENCE [LARGE SCALE GENOMIC DNA]</scope>
    <source>
        <strain evidence="2">SYSU_2023b</strain>
        <tissue evidence="2">Whole body</tissue>
    </source>
</reference>
<gene>
    <name evidence="2" type="ORF">WA026_005184</name>
</gene>
<evidence type="ECO:0000313" key="3">
    <source>
        <dbReference type="Proteomes" id="UP001431783"/>
    </source>
</evidence>
<accession>A0AAW1UXD7</accession>
<evidence type="ECO:0000313" key="2">
    <source>
        <dbReference type="EMBL" id="KAK9884234.1"/>
    </source>
</evidence>
<organism evidence="2 3">
    <name type="scientific">Henosepilachna vigintioctopunctata</name>
    <dbReference type="NCBI Taxonomy" id="420089"/>
    <lineage>
        <taxon>Eukaryota</taxon>
        <taxon>Metazoa</taxon>
        <taxon>Ecdysozoa</taxon>
        <taxon>Arthropoda</taxon>
        <taxon>Hexapoda</taxon>
        <taxon>Insecta</taxon>
        <taxon>Pterygota</taxon>
        <taxon>Neoptera</taxon>
        <taxon>Endopterygota</taxon>
        <taxon>Coleoptera</taxon>
        <taxon>Polyphaga</taxon>
        <taxon>Cucujiformia</taxon>
        <taxon>Coccinelloidea</taxon>
        <taxon>Coccinellidae</taxon>
        <taxon>Epilachninae</taxon>
        <taxon>Epilachnini</taxon>
        <taxon>Henosepilachna</taxon>
    </lineage>
</organism>
<keyword evidence="3" id="KW-1185">Reference proteome</keyword>
<name>A0AAW1UXD7_9CUCU</name>
<feature type="region of interest" description="Disordered" evidence="1">
    <location>
        <begin position="80"/>
        <end position="103"/>
    </location>
</feature>
<comment type="caution">
    <text evidence="2">The sequence shown here is derived from an EMBL/GenBank/DDBJ whole genome shotgun (WGS) entry which is preliminary data.</text>
</comment>
<sequence length="103" mass="12013">MGIQTWFLPCGDSGGITEMRRTNTLSPPIVIIRRVFSGYSDQQRVLHKVRKCIFPFVTKNQVVYWKDEQLVRKEYSFLLGSTDKNSDSNSSCNHGRYRKTTEY</sequence>
<protein>
    <submittedName>
        <fullName evidence="2">Uncharacterized protein</fullName>
    </submittedName>
</protein>
<proteinExistence type="predicted"/>
<dbReference type="EMBL" id="JARQZJ010000092">
    <property type="protein sequence ID" value="KAK9884234.1"/>
    <property type="molecule type" value="Genomic_DNA"/>
</dbReference>
<dbReference type="AlphaFoldDB" id="A0AAW1UXD7"/>